<reference evidence="1 2" key="1">
    <citation type="submission" date="2015-08" db="EMBL/GenBank/DDBJ databases">
        <title>The genome of the Asian arowana (Scleropages formosus).</title>
        <authorList>
            <person name="Tan M.H."/>
            <person name="Gan H.M."/>
            <person name="Croft L.J."/>
            <person name="Austin C.M."/>
        </authorList>
    </citation>
    <scope>NUCLEOTIDE SEQUENCE [LARGE SCALE GENOMIC DNA]</scope>
    <source>
        <strain evidence="1">Aro1</strain>
    </source>
</reference>
<dbReference type="EMBL" id="JARO02000766">
    <property type="protein sequence ID" value="KPP77472.1"/>
    <property type="molecule type" value="Genomic_DNA"/>
</dbReference>
<dbReference type="InterPro" id="IPR036457">
    <property type="entry name" value="PPM-type-like_dom_sf"/>
</dbReference>
<evidence type="ECO:0000313" key="2">
    <source>
        <dbReference type="Proteomes" id="UP000034805"/>
    </source>
</evidence>
<gene>
    <name evidence="1" type="ORF">Z043_103100</name>
</gene>
<name>A0A0P7VN70_SCLFO</name>
<comment type="caution">
    <text evidence="1">The sequence shown here is derived from an EMBL/GenBank/DDBJ whole genome shotgun (WGS) entry which is preliminary data.</text>
</comment>
<dbReference type="PROSITE" id="PS01032">
    <property type="entry name" value="PPM_1"/>
    <property type="match status" value="1"/>
</dbReference>
<protein>
    <recommendedName>
        <fullName evidence="3">PPM-type phosphatase domain-containing protein</fullName>
    </recommendedName>
</protein>
<evidence type="ECO:0008006" key="3">
    <source>
        <dbReference type="Google" id="ProtNLM"/>
    </source>
</evidence>
<organism evidence="1 2">
    <name type="scientific">Scleropages formosus</name>
    <name type="common">Asian bonytongue</name>
    <name type="synonym">Osteoglossum formosum</name>
    <dbReference type="NCBI Taxonomy" id="113540"/>
    <lineage>
        <taxon>Eukaryota</taxon>
        <taxon>Metazoa</taxon>
        <taxon>Chordata</taxon>
        <taxon>Craniata</taxon>
        <taxon>Vertebrata</taxon>
        <taxon>Euteleostomi</taxon>
        <taxon>Actinopterygii</taxon>
        <taxon>Neopterygii</taxon>
        <taxon>Teleostei</taxon>
        <taxon>Osteoglossocephala</taxon>
        <taxon>Osteoglossomorpha</taxon>
        <taxon>Osteoglossiformes</taxon>
        <taxon>Osteoglossidae</taxon>
        <taxon>Scleropages</taxon>
    </lineage>
</organism>
<proteinExistence type="predicted"/>
<evidence type="ECO:0000313" key="1">
    <source>
        <dbReference type="EMBL" id="KPP77472.1"/>
    </source>
</evidence>
<dbReference type="GO" id="GO:0043169">
    <property type="term" value="F:cation binding"/>
    <property type="evidence" value="ECO:0007669"/>
    <property type="project" value="InterPro"/>
</dbReference>
<dbReference type="InterPro" id="IPR000222">
    <property type="entry name" value="PP2C_BS"/>
</dbReference>
<dbReference type="AlphaFoldDB" id="A0A0P7VN70"/>
<dbReference type="Gene3D" id="3.60.40.10">
    <property type="entry name" value="PPM-type phosphatase domain"/>
    <property type="match status" value="1"/>
</dbReference>
<sequence length="161" mass="18150">MDYFFHTDEVKTIVKSSRDAVKMVKGKVAEIMQNDKFGGLDVMDAEFSKTWEYKSNNVAVYSIQGRRDHMEDRFEVLTDIANKSHPSIFGIFDGHGGEIQRWAEGWLEEQIGSDDLNIQVSGLERSRVLGQQQLVLTGSRSNLLFLWGSSAKDSAGCVRDV</sequence>
<dbReference type="SUPFAM" id="SSF81606">
    <property type="entry name" value="PP2C-like"/>
    <property type="match status" value="1"/>
</dbReference>
<accession>A0A0P7VN70</accession>
<dbReference type="Proteomes" id="UP000034805">
    <property type="component" value="Unassembled WGS sequence"/>
</dbReference>